<proteinExistence type="inferred from homology"/>
<evidence type="ECO:0000256" key="8">
    <source>
        <dbReference type="ARBA" id="ARBA00023136"/>
    </source>
</evidence>
<evidence type="ECO:0000256" key="1">
    <source>
        <dbReference type="ARBA" id="ARBA00004492"/>
    </source>
</evidence>
<evidence type="ECO:0000256" key="7">
    <source>
        <dbReference type="ARBA" id="ARBA00022927"/>
    </source>
</evidence>
<evidence type="ECO:0000313" key="11">
    <source>
        <dbReference type="Ensembl" id="ENSCCRP00020102599.1"/>
    </source>
</evidence>
<dbReference type="Ensembl" id="ENSCCRT00020112124.1">
    <property type="protein sequence ID" value="ENSCCRP00020102599.1"/>
    <property type="gene ID" value="ENSCCRG00020046979.1"/>
</dbReference>
<sequence>MSIRALWVVSQEKGEPGKLGIFPETVLHATSCRMHTHGQDRPKPYVEVRDDYARQHRSPAVELRLDGPGGRTLWPLLTVTQGALILACLPLVEAPPEPRPPLPSLASVSQGLALLSGLQDFLCGPGGKPEPDVLASRLAALPSVLLQVCPLGRPLDTPPPAGSVPAAVAPSPGGAQKQPAWKAGVHRGRAVVSVALTEKVRSMQYGKSSVVPNVTVTLTLPPNGSPLQDILVHPCVTSLDARILTACSVDENDCSAFSGPYKFPFSPPLELFRLCSYTSQVPVPPILGSYQLKAEENHLKANVVLKLHESVKNSFEYCEAHIPFFNQNLMGSVEVKVSSGQLEVSKEKSLLVWVLGQKFPKSREAALEGTVHFSGTVAGPTDPLCTGLTAYIKVRVNSVYSSAKPRIVTTRELVSSEYYIWNSTGDAPVSLKI</sequence>
<reference evidence="11" key="1">
    <citation type="submission" date="2025-08" db="UniProtKB">
        <authorList>
            <consortium name="Ensembl"/>
        </authorList>
    </citation>
    <scope>IDENTIFICATION</scope>
</reference>
<dbReference type="GO" id="GO:0005765">
    <property type="term" value="C:lysosomal membrane"/>
    <property type="evidence" value="ECO:0007669"/>
    <property type="project" value="UniProtKB-SubCell"/>
</dbReference>
<dbReference type="GO" id="GO:0031902">
    <property type="term" value="C:late endosome membrane"/>
    <property type="evidence" value="ECO:0007669"/>
    <property type="project" value="UniProtKB-SubCell"/>
</dbReference>
<dbReference type="Proteomes" id="UP000694701">
    <property type="component" value="Unplaced"/>
</dbReference>
<evidence type="ECO:0000256" key="4">
    <source>
        <dbReference type="ARBA" id="ARBA00011174"/>
    </source>
</evidence>
<dbReference type="GO" id="GO:0005829">
    <property type="term" value="C:cytosol"/>
    <property type="evidence" value="ECO:0007669"/>
    <property type="project" value="TreeGrafter"/>
</dbReference>
<evidence type="ECO:0000256" key="6">
    <source>
        <dbReference type="ARBA" id="ARBA00022448"/>
    </source>
</evidence>
<dbReference type="PROSITE" id="PS51072">
    <property type="entry name" value="MHD"/>
    <property type="match status" value="1"/>
</dbReference>
<protein>
    <recommendedName>
        <fullName evidence="5">AP-5 complex subunit mu-1</fullName>
    </recommendedName>
    <alternativeName>
        <fullName evidence="9">Adaptor-related protein complex 5 subunit mu-1</fullName>
    </alternativeName>
</protein>
<dbReference type="GO" id="GO:0015031">
    <property type="term" value="P:protein transport"/>
    <property type="evidence" value="ECO:0007669"/>
    <property type="project" value="UniProtKB-KW"/>
</dbReference>
<dbReference type="InterPro" id="IPR028565">
    <property type="entry name" value="MHD"/>
</dbReference>
<comment type="subunit">
    <text evidence="4">Probably part of the adaptor protein complex 5 (AP-5) a tetramer composed of AP5B1, AP5M1, AP5S1 and AP5Z1.</text>
</comment>
<feature type="domain" description="MHD" evidence="10">
    <location>
        <begin position="170"/>
        <end position="433"/>
    </location>
</feature>
<keyword evidence="8" id="KW-0472">Membrane</keyword>
<dbReference type="InterPro" id="IPR039591">
    <property type="entry name" value="AP5M1"/>
</dbReference>
<name>A0A8C2K3A2_CYPCA</name>
<organism evidence="11 12">
    <name type="scientific">Cyprinus carpio</name>
    <name type="common">Common carp</name>
    <dbReference type="NCBI Taxonomy" id="7962"/>
    <lineage>
        <taxon>Eukaryota</taxon>
        <taxon>Metazoa</taxon>
        <taxon>Chordata</taxon>
        <taxon>Craniata</taxon>
        <taxon>Vertebrata</taxon>
        <taxon>Euteleostomi</taxon>
        <taxon>Actinopterygii</taxon>
        <taxon>Neopterygii</taxon>
        <taxon>Teleostei</taxon>
        <taxon>Ostariophysi</taxon>
        <taxon>Cypriniformes</taxon>
        <taxon>Cyprinidae</taxon>
        <taxon>Cyprininae</taxon>
        <taxon>Cyprinus</taxon>
    </lineage>
</organism>
<keyword evidence="7" id="KW-0653">Protein transport</keyword>
<evidence type="ECO:0000256" key="9">
    <source>
        <dbReference type="ARBA" id="ARBA00030827"/>
    </source>
</evidence>
<keyword evidence="6" id="KW-0813">Transport</keyword>
<dbReference type="CDD" id="cd09256">
    <property type="entry name" value="AP_MuD_MHD"/>
    <property type="match status" value="1"/>
</dbReference>
<dbReference type="PANTHER" id="PTHR16082:SF2">
    <property type="entry name" value="AP-5 COMPLEX SUBUNIT MU-1"/>
    <property type="match status" value="1"/>
</dbReference>
<comment type="similarity">
    <text evidence="3">Belongs to the adaptor complexes medium subunit family.</text>
</comment>
<evidence type="ECO:0000256" key="3">
    <source>
        <dbReference type="ARBA" id="ARBA00005324"/>
    </source>
</evidence>
<dbReference type="SUPFAM" id="SSF49447">
    <property type="entry name" value="Second domain of Mu2 adaptin subunit (ap50) of ap2 adaptor"/>
    <property type="match status" value="1"/>
</dbReference>
<dbReference type="FunFam" id="2.60.40.1170:FF:000013">
    <property type="entry name" value="AP-5 complex subunit mu-1 isoform X1"/>
    <property type="match status" value="1"/>
</dbReference>
<evidence type="ECO:0000313" key="12">
    <source>
        <dbReference type="Proteomes" id="UP000694701"/>
    </source>
</evidence>
<dbReference type="Pfam" id="PF00928">
    <property type="entry name" value="Adap_comp_sub"/>
    <property type="match status" value="1"/>
</dbReference>
<evidence type="ECO:0000256" key="2">
    <source>
        <dbReference type="ARBA" id="ARBA00004630"/>
    </source>
</evidence>
<dbReference type="AlphaFoldDB" id="A0A8C2K3A2"/>
<dbReference type="GO" id="GO:0016197">
    <property type="term" value="P:endosomal transport"/>
    <property type="evidence" value="ECO:0007669"/>
    <property type="project" value="TreeGrafter"/>
</dbReference>
<comment type="subcellular location">
    <subcellularLocation>
        <location evidence="1">Late endosome membrane</location>
        <topology evidence="1">Peripheral membrane protein</topology>
        <orientation evidence="1">Cytoplasmic side</orientation>
    </subcellularLocation>
    <subcellularLocation>
        <location evidence="2">Lysosome membrane</location>
        <topology evidence="2">Peripheral membrane protein</topology>
        <orientation evidence="2">Cytoplasmic side</orientation>
    </subcellularLocation>
</comment>
<evidence type="ECO:0000256" key="5">
    <source>
        <dbReference type="ARBA" id="ARBA00021851"/>
    </source>
</evidence>
<dbReference type="InterPro" id="IPR036168">
    <property type="entry name" value="AP2_Mu_C_sf"/>
</dbReference>
<accession>A0A8C2K3A2</accession>
<dbReference type="Gene3D" id="2.60.40.1170">
    <property type="entry name" value="Mu homology domain, subdomain B"/>
    <property type="match status" value="2"/>
</dbReference>
<dbReference type="GO" id="GO:0030119">
    <property type="term" value="C:AP-type membrane coat adaptor complex"/>
    <property type="evidence" value="ECO:0007669"/>
    <property type="project" value="TreeGrafter"/>
</dbReference>
<dbReference type="PANTHER" id="PTHR16082">
    <property type="entry name" value="AP-5 COMPLEX SUBUNIT MU-1"/>
    <property type="match status" value="1"/>
</dbReference>
<evidence type="ECO:0000259" key="10">
    <source>
        <dbReference type="PROSITE" id="PS51072"/>
    </source>
</evidence>